<dbReference type="PRINTS" id="PR00404">
    <property type="entry name" value="MADSDOMAIN"/>
</dbReference>
<feature type="domain" description="MADS-box" evidence="9">
    <location>
        <begin position="1"/>
        <end position="48"/>
    </location>
</feature>
<dbReference type="EMBL" id="CACSHJ010000087">
    <property type="protein sequence ID" value="CAA0260320.1"/>
    <property type="molecule type" value="Genomic_DNA"/>
</dbReference>
<evidence type="ECO:0000256" key="4">
    <source>
        <dbReference type="ARBA" id="ARBA00023125"/>
    </source>
</evidence>
<evidence type="ECO:0000256" key="3">
    <source>
        <dbReference type="ARBA" id="ARBA00023054"/>
    </source>
</evidence>
<dbReference type="CDD" id="cd00266">
    <property type="entry name" value="MADS_SRF_like"/>
    <property type="match status" value="1"/>
</dbReference>
<accession>A0A5S9WJX6</accession>
<dbReference type="ExpressionAtlas" id="A0A5S9WJX6">
    <property type="expression patterns" value="baseline and differential"/>
</dbReference>
<dbReference type="Proteomes" id="UP000434276">
    <property type="component" value="Unassembled WGS sequence"/>
</dbReference>
<evidence type="ECO:0000256" key="7">
    <source>
        <dbReference type="SAM" id="Coils"/>
    </source>
</evidence>
<evidence type="ECO:0000256" key="5">
    <source>
        <dbReference type="ARBA" id="ARBA00023163"/>
    </source>
</evidence>
<sequence>MRSKIKLSLIANKTSRRTTFRKRKGGITNKLHELTTLCGVKACAVISSPYENPVVWPSTEGVQEAVSMFMERPATERSKLMMSQETYLKDKITKEQNKLESLRRENREAQLRRFMFDCVEGKMSEHQYGARDLQDLSLYIDHYINQLNSSVMLLTNNGASSSSFPPPLHTSVAGAGAAHLAVAGAGAAPLAVAGAGPLAVAGAGAGPLAVAGAGAGPLAVVGAGAAPLAVAGAGLPMDQNQYETIQPYIPTAFSDNIQYQAPVDFNHQIQHGIYDNFSLDPNHQYPFQDDPFMEMLMEYPYEQVGYAGEHAHIPFMNGNHYNYHQPPPVGLTTTGHMPSNNAATTTTTTNTTDV</sequence>
<dbReference type="InterPro" id="IPR002100">
    <property type="entry name" value="TF_MADSbox"/>
</dbReference>
<organism evidence="10 11">
    <name type="scientific">Arabidopsis thaliana</name>
    <name type="common">Mouse-ear cress</name>
    <dbReference type="NCBI Taxonomy" id="3702"/>
    <lineage>
        <taxon>Eukaryota</taxon>
        <taxon>Viridiplantae</taxon>
        <taxon>Streptophyta</taxon>
        <taxon>Embryophyta</taxon>
        <taxon>Tracheophyta</taxon>
        <taxon>Spermatophyta</taxon>
        <taxon>Magnoliopsida</taxon>
        <taxon>eudicotyledons</taxon>
        <taxon>Gunneridae</taxon>
        <taxon>Pentapetalae</taxon>
        <taxon>rosids</taxon>
        <taxon>malvids</taxon>
        <taxon>Brassicales</taxon>
        <taxon>Brassicaceae</taxon>
        <taxon>Camelineae</taxon>
        <taxon>Arabidopsis</taxon>
    </lineage>
</organism>
<evidence type="ECO:0000256" key="2">
    <source>
        <dbReference type="ARBA" id="ARBA00023015"/>
    </source>
</evidence>
<feature type="coiled-coil region" evidence="7">
    <location>
        <begin position="85"/>
        <end position="112"/>
    </location>
</feature>
<evidence type="ECO:0000259" key="9">
    <source>
        <dbReference type="PROSITE" id="PS50066"/>
    </source>
</evidence>
<keyword evidence="3 7" id="KW-0175">Coiled coil</keyword>
<dbReference type="GO" id="GO:0000981">
    <property type="term" value="F:DNA-binding transcription factor activity, RNA polymerase II-specific"/>
    <property type="evidence" value="ECO:0007669"/>
    <property type="project" value="InterPro"/>
</dbReference>
<dbReference type="GO" id="GO:0005634">
    <property type="term" value="C:nucleus"/>
    <property type="evidence" value="ECO:0007669"/>
    <property type="project" value="UniProtKB-SubCell"/>
</dbReference>
<reference evidence="10 11" key="1">
    <citation type="submission" date="2019-12" db="EMBL/GenBank/DDBJ databases">
        <authorList>
            <person name="Jiao W.-B."/>
            <person name="Schneeberger K."/>
        </authorList>
    </citation>
    <scope>NUCLEOTIDE SEQUENCE [LARGE SCALE GENOMIC DNA]</scope>
    <source>
        <strain evidence="11">cv. C24</strain>
    </source>
</reference>
<keyword evidence="6" id="KW-0539">Nucleus</keyword>
<dbReference type="OrthoDB" id="1101012at2759"/>
<name>A0A5S9WJX6_ARATH</name>
<feature type="region of interest" description="Disordered" evidence="8">
    <location>
        <begin position="334"/>
        <end position="354"/>
    </location>
</feature>
<keyword evidence="2" id="KW-0805">Transcription regulation</keyword>
<dbReference type="SMART" id="SM00432">
    <property type="entry name" value="MADS"/>
    <property type="match status" value="1"/>
</dbReference>
<dbReference type="InterPro" id="IPR036879">
    <property type="entry name" value="TF_MADSbox_sf"/>
</dbReference>
<dbReference type="PANTHER" id="PTHR48019">
    <property type="entry name" value="SERUM RESPONSE FACTOR HOMOLOG"/>
    <property type="match status" value="1"/>
</dbReference>
<dbReference type="InterPro" id="IPR033897">
    <property type="entry name" value="SRF-like_MADS-box"/>
</dbReference>
<dbReference type="Pfam" id="PF00319">
    <property type="entry name" value="SRF-TF"/>
    <property type="match status" value="1"/>
</dbReference>
<dbReference type="Gene3D" id="3.40.1810.10">
    <property type="entry name" value="Transcription factor, MADS-box"/>
    <property type="match status" value="1"/>
</dbReference>
<protein>
    <recommendedName>
        <fullName evidence="9">MADS-box domain-containing protein</fullName>
    </recommendedName>
</protein>
<dbReference type="FunFam" id="3.40.1810.10:FF:000046">
    <property type="entry name" value="Agamous-like MADS-box protein AGL92"/>
    <property type="match status" value="1"/>
</dbReference>
<dbReference type="InterPro" id="IPR050142">
    <property type="entry name" value="MADS-box/MEF2_TF"/>
</dbReference>
<gene>
    <name evidence="10" type="ORF">C24_LOCUS3121</name>
</gene>
<dbReference type="GO" id="GO:0045944">
    <property type="term" value="P:positive regulation of transcription by RNA polymerase II"/>
    <property type="evidence" value="ECO:0007669"/>
    <property type="project" value="InterPro"/>
</dbReference>
<feature type="compositionally biased region" description="Low complexity" evidence="8">
    <location>
        <begin position="340"/>
        <end position="354"/>
    </location>
</feature>
<evidence type="ECO:0000256" key="6">
    <source>
        <dbReference type="ARBA" id="ARBA00023242"/>
    </source>
</evidence>
<dbReference type="GO" id="GO:0046983">
    <property type="term" value="F:protein dimerization activity"/>
    <property type="evidence" value="ECO:0007669"/>
    <property type="project" value="InterPro"/>
</dbReference>
<evidence type="ECO:0000313" key="10">
    <source>
        <dbReference type="EMBL" id="CAA0260320.1"/>
    </source>
</evidence>
<dbReference type="PROSITE" id="PS50066">
    <property type="entry name" value="MADS_BOX_2"/>
    <property type="match status" value="1"/>
</dbReference>
<dbReference type="GO" id="GO:0000987">
    <property type="term" value="F:cis-regulatory region sequence-specific DNA binding"/>
    <property type="evidence" value="ECO:0007669"/>
    <property type="project" value="InterPro"/>
</dbReference>
<comment type="subcellular location">
    <subcellularLocation>
        <location evidence="1">Nucleus</location>
    </subcellularLocation>
</comment>
<keyword evidence="4" id="KW-0238">DNA-binding</keyword>
<dbReference type="AlphaFoldDB" id="A0A5S9WJX6"/>
<evidence type="ECO:0000256" key="1">
    <source>
        <dbReference type="ARBA" id="ARBA00004123"/>
    </source>
</evidence>
<evidence type="ECO:0000256" key="8">
    <source>
        <dbReference type="SAM" id="MobiDB-lite"/>
    </source>
</evidence>
<dbReference type="SUPFAM" id="SSF55455">
    <property type="entry name" value="SRF-like"/>
    <property type="match status" value="1"/>
</dbReference>
<proteinExistence type="predicted"/>
<keyword evidence="5" id="KW-0804">Transcription</keyword>
<evidence type="ECO:0000313" key="11">
    <source>
        <dbReference type="Proteomes" id="UP000434276"/>
    </source>
</evidence>